<dbReference type="Proteomes" id="UP000346198">
    <property type="component" value="Unassembled WGS sequence"/>
</dbReference>
<evidence type="ECO:0000313" key="3">
    <source>
        <dbReference type="Proteomes" id="UP000346198"/>
    </source>
</evidence>
<reference evidence="2 3" key="1">
    <citation type="submission" date="2019-04" db="EMBL/GenBank/DDBJ databases">
        <authorList>
            <person name="Van Vliet M D."/>
        </authorList>
    </citation>
    <scope>NUCLEOTIDE SEQUENCE [LARGE SCALE GENOMIC DNA]</scope>
    <source>
        <strain evidence="2 3">F21</strain>
    </source>
</reference>
<proteinExistence type="predicted"/>
<dbReference type="InterPro" id="IPR039060">
    <property type="entry name" value="Antitox_HigA"/>
</dbReference>
<dbReference type="CDD" id="cd00093">
    <property type="entry name" value="HTH_XRE"/>
    <property type="match status" value="1"/>
</dbReference>
<feature type="domain" description="HTH cro/C1-type" evidence="1">
    <location>
        <begin position="61"/>
        <end position="114"/>
    </location>
</feature>
<name>A0A6C2UNQ2_9BACT</name>
<dbReference type="PANTHER" id="PTHR40455:SF1">
    <property type="entry name" value="ANTITOXIN HIGA"/>
    <property type="match status" value="1"/>
</dbReference>
<dbReference type="GO" id="GO:0001046">
    <property type="term" value="F:core promoter sequence-specific DNA binding"/>
    <property type="evidence" value="ECO:0007669"/>
    <property type="project" value="TreeGrafter"/>
</dbReference>
<evidence type="ECO:0000313" key="2">
    <source>
        <dbReference type="EMBL" id="VGO20944.1"/>
    </source>
</evidence>
<dbReference type="RefSeq" id="WP_136062443.1">
    <property type="nucleotide sequence ID" value="NZ_CAAHFH010000002.1"/>
</dbReference>
<dbReference type="SMART" id="SM00530">
    <property type="entry name" value="HTH_XRE"/>
    <property type="match status" value="1"/>
</dbReference>
<protein>
    <submittedName>
        <fullName evidence="2">Antitoxin HigA</fullName>
    </submittedName>
</protein>
<gene>
    <name evidence="2" type="primary">higA_3</name>
    <name evidence="2" type="ORF">SCARR_03011</name>
</gene>
<dbReference type="PROSITE" id="PS50943">
    <property type="entry name" value="HTH_CROC1"/>
    <property type="match status" value="1"/>
</dbReference>
<organism evidence="2 3">
    <name type="scientific">Pontiella sulfatireligans</name>
    <dbReference type="NCBI Taxonomy" id="2750658"/>
    <lineage>
        <taxon>Bacteria</taxon>
        <taxon>Pseudomonadati</taxon>
        <taxon>Kiritimatiellota</taxon>
        <taxon>Kiritimatiellia</taxon>
        <taxon>Kiritimatiellales</taxon>
        <taxon>Pontiellaceae</taxon>
        <taxon>Pontiella</taxon>
    </lineage>
</organism>
<evidence type="ECO:0000259" key="1">
    <source>
        <dbReference type="PROSITE" id="PS50943"/>
    </source>
</evidence>
<dbReference type="PANTHER" id="PTHR40455">
    <property type="entry name" value="ANTITOXIN HIGA"/>
    <property type="match status" value="1"/>
</dbReference>
<dbReference type="GO" id="GO:0006355">
    <property type="term" value="P:regulation of DNA-templated transcription"/>
    <property type="evidence" value="ECO:0007669"/>
    <property type="project" value="InterPro"/>
</dbReference>
<dbReference type="EMBL" id="CAAHFH010000002">
    <property type="protein sequence ID" value="VGO20944.1"/>
    <property type="molecule type" value="Genomic_DNA"/>
</dbReference>
<keyword evidence="3" id="KW-1185">Reference proteome</keyword>
<accession>A0A6C2UNQ2</accession>
<dbReference type="InterPro" id="IPR010982">
    <property type="entry name" value="Lambda_DNA-bd_dom_sf"/>
</dbReference>
<dbReference type="Gene3D" id="1.10.260.40">
    <property type="entry name" value="lambda repressor-like DNA-binding domains"/>
    <property type="match status" value="1"/>
</dbReference>
<dbReference type="SUPFAM" id="SSF47413">
    <property type="entry name" value="lambda repressor-like DNA-binding domains"/>
    <property type="match status" value="1"/>
</dbReference>
<dbReference type="AlphaFoldDB" id="A0A6C2UNQ2"/>
<sequence>MKARVIKTEKENDEALARIEQLMELEPSPEVVDEIELLSTLVELYEDKAYPVPFLNPLDAIRFRMEQQELKQKDLIPYIGSKSKVSEVLAGKRSLSLSMVRRLHEGLGIPLDVLLGSKEIKLGMVAEEPLQYRTRREDP</sequence>
<dbReference type="InterPro" id="IPR001387">
    <property type="entry name" value="Cro/C1-type_HTH"/>
</dbReference>